<keyword evidence="6" id="KW-1185">Reference proteome</keyword>
<comment type="similarity">
    <text evidence="1">Belongs to the leucine-binding protein family.</text>
</comment>
<evidence type="ECO:0000256" key="3">
    <source>
        <dbReference type="SAM" id="MobiDB-lite"/>
    </source>
</evidence>
<dbReference type="OrthoDB" id="9777352at2"/>
<feature type="region of interest" description="Disordered" evidence="3">
    <location>
        <begin position="413"/>
        <end position="434"/>
    </location>
</feature>
<evidence type="ECO:0000313" key="5">
    <source>
        <dbReference type="EMBL" id="KAB1441507.1"/>
    </source>
</evidence>
<feature type="domain" description="Leucine-binding protein" evidence="4">
    <location>
        <begin position="38"/>
        <end position="385"/>
    </location>
</feature>
<dbReference type="Pfam" id="PF13458">
    <property type="entry name" value="Peripla_BP_6"/>
    <property type="match status" value="1"/>
</dbReference>
<keyword evidence="2" id="KW-0732">Signal</keyword>
<sequence length="434" mass="46994">MKYLLSILFVLVFACGACEPVDRDDLSARETPGVSDTEIRLGSSLALSGHAGYLGTQTLRGAMSYIRYVNESGGVHGRTIRVVARDDAYDPPTCLANTQQFILGGRVFALFCYVGTPTTVKILPMVQEARIPLLGMFTGANALREPFNRYVVNIRASYYQETEAAVRHLVQGLGIRDIAVFYQFDAYGFDGLVGTELALKQYGLEPVARGSYIRGTRDVEEGLNKILHSGAEAVVMIGTYDACGEFIHRSVEQDYCPLFYNVSFVGGEELARRVADTGQCVVVVSQVVPPPQTFSTQGGEPDYVTLLKRYYPSEEPSDVGLEGYLNARVMVEGLRKAGRKLTRIGFIRAIESLSDFPLGRSLRASFGPDDHQGLDRVFFARLTGGRMEPFHDWSALVSRHGADCSGAVTGAGPVSGVGRAGGPATETQPDGGGT</sequence>
<dbReference type="AlphaFoldDB" id="A0A6N6N0V4"/>
<dbReference type="EMBL" id="WAIE01000004">
    <property type="protein sequence ID" value="KAB1441507.1"/>
    <property type="molecule type" value="Genomic_DNA"/>
</dbReference>
<dbReference type="CDD" id="cd19978">
    <property type="entry name" value="PBP1_ABC_ligand_binding-like"/>
    <property type="match status" value="1"/>
</dbReference>
<dbReference type="PROSITE" id="PS51257">
    <property type="entry name" value="PROKAR_LIPOPROTEIN"/>
    <property type="match status" value="1"/>
</dbReference>
<evidence type="ECO:0000256" key="1">
    <source>
        <dbReference type="ARBA" id="ARBA00010062"/>
    </source>
</evidence>
<dbReference type="InterPro" id="IPR028081">
    <property type="entry name" value="Leu-bd"/>
</dbReference>
<reference evidence="5 6" key="1">
    <citation type="journal article" date="2017" name="Int. J. Syst. Evol. Microbiol.">
        <title>Desulfovibrio senegalensis sp. nov., a mesophilic sulfate reducer isolated from marine sediment.</title>
        <authorList>
            <person name="Thioye A."/>
            <person name="Gam Z.B.A."/>
            <person name="Mbengue M."/>
            <person name="Cayol J.L."/>
            <person name="Joseph-Bartoli M."/>
            <person name="Toure-Kane C."/>
            <person name="Labat M."/>
        </authorList>
    </citation>
    <scope>NUCLEOTIDE SEQUENCE [LARGE SCALE GENOMIC DNA]</scope>
    <source>
        <strain evidence="5 6">DSM 101509</strain>
    </source>
</reference>
<dbReference type="RefSeq" id="WP_151151250.1">
    <property type="nucleotide sequence ID" value="NZ_WAIE01000004.1"/>
</dbReference>
<dbReference type="PANTHER" id="PTHR47235:SF1">
    <property type="entry name" value="BLR6548 PROTEIN"/>
    <property type="match status" value="1"/>
</dbReference>
<gene>
    <name evidence="5" type="ORF">F8A88_11245</name>
</gene>
<dbReference type="PANTHER" id="PTHR47235">
    <property type="entry name" value="BLR6548 PROTEIN"/>
    <property type="match status" value="1"/>
</dbReference>
<evidence type="ECO:0000313" key="6">
    <source>
        <dbReference type="Proteomes" id="UP000438699"/>
    </source>
</evidence>
<organism evidence="5 6">
    <name type="scientific">Pseudodesulfovibrio senegalensis</name>
    <dbReference type="NCBI Taxonomy" id="1721087"/>
    <lineage>
        <taxon>Bacteria</taxon>
        <taxon>Pseudomonadati</taxon>
        <taxon>Thermodesulfobacteriota</taxon>
        <taxon>Desulfovibrionia</taxon>
        <taxon>Desulfovibrionales</taxon>
        <taxon>Desulfovibrionaceae</taxon>
    </lineage>
</organism>
<dbReference type="Proteomes" id="UP000438699">
    <property type="component" value="Unassembled WGS sequence"/>
</dbReference>
<name>A0A6N6N0V4_9BACT</name>
<evidence type="ECO:0000256" key="2">
    <source>
        <dbReference type="ARBA" id="ARBA00022729"/>
    </source>
</evidence>
<accession>A0A6N6N0V4</accession>
<proteinExistence type="inferred from homology"/>
<dbReference type="Gene3D" id="3.40.50.2300">
    <property type="match status" value="2"/>
</dbReference>
<evidence type="ECO:0000259" key="4">
    <source>
        <dbReference type="Pfam" id="PF13458"/>
    </source>
</evidence>
<comment type="caution">
    <text evidence="5">The sequence shown here is derived from an EMBL/GenBank/DDBJ whole genome shotgun (WGS) entry which is preliminary data.</text>
</comment>
<protein>
    <submittedName>
        <fullName evidence="5">ABC transporter substrate-binding protein</fullName>
    </submittedName>
</protein>
<dbReference type="SUPFAM" id="SSF53822">
    <property type="entry name" value="Periplasmic binding protein-like I"/>
    <property type="match status" value="1"/>
</dbReference>
<dbReference type="InterPro" id="IPR028082">
    <property type="entry name" value="Peripla_BP_I"/>
</dbReference>